<dbReference type="EnsemblProtists" id="HpaT809244">
    <property type="protein sequence ID" value="HpaP809244"/>
    <property type="gene ID" value="HpaG809244"/>
</dbReference>
<reference evidence="2" key="1">
    <citation type="journal article" date="2010" name="Science">
        <title>Signatures of adaptation to obligate biotrophy in the Hyaloperonospora arabidopsidis genome.</title>
        <authorList>
            <person name="Baxter L."/>
            <person name="Tripathy S."/>
            <person name="Ishaque N."/>
            <person name="Boot N."/>
            <person name="Cabral A."/>
            <person name="Kemen E."/>
            <person name="Thines M."/>
            <person name="Ah-Fong A."/>
            <person name="Anderson R."/>
            <person name="Badejoko W."/>
            <person name="Bittner-Eddy P."/>
            <person name="Boore J.L."/>
            <person name="Chibucos M.C."/>
            <person name="Coates M."/>
            <person name="Dehal P."/>
            <person name="Delehaunty K."/>
            <person name="Dong S."/>
            <person name="Downton P."/>
            <person name="Dumas B."/>
            <person name="Fabro G."/>
            <person name="Fronick C."/>
            <person name="Fuerstenberg S.I."/>
            <person name="Fulton L."/>
            <person name="Gaulin E."/>
            <person name="Govers F."/>
            <person name="Hughes L."/>
            <person name="Humphray S."/>
            <person name="Jiang R.H."/>
            <person name="Judelson H."/>
            <person name="Kamoun S."/>
            <person name="Kyung K."/>
            <person name="Meijer H."/>
            <person name="Minx P."/>
            <person name="Morris P."/>
            <person name="Nelson J."/>
            <person name="Phuntumart V."/>
            <person name="Qutob D."/>
            <person name="Rehmany A."/>
            <person name="Rougon-Cardoso A."/>
            <person name="Ryden P."/>
            <person name="Torto-Alalibo T."/>
            <person name="Studholme D."/>
            <person name="Wang Y."/>
            <person name="Win J."/>
            <person name="Wood J."/>
            <person name="Clifton S.W."/>
            <person name="Rogers J."/>
            <person name="Van den Ackerveken G."/>
            <person name="Jones J.D."/>
            <person name="McDowell J.M."/>
            <person name="Beynon J."/>
            <person name="Tyler B.M."/>
        </authorList>
    </citation>
    <scope>NUCLEOTIDE SEQUENCE [LARGE SCALE GENOMIC DNA]</scope>
    <source>
        <strain evidence="2">Emoy2</strain>
    </source>
</reference>
<proteinExistence type="predicted"/>
<keyword evidence="2" id="KW-1185">Reference proteome</keyword>
<protein>
    <submittedName>
        <fullName evidence="1">Uncharacterized protein</fullName>
    </submittedName>
</protein>
<name>M4BS53_HYAAE</name>
<dbReference type="HOGENOM" id="CLU_2338070_0_0_1"/>
<dbReference type="EMBL" id="JH598687">
    <property type="status" value="NOT_ANNOTATED_CDS"/>
    <property type="molecule type" value="Genomic_DNA"/>
</dbReference>
<sequence length="98" mass="11915">MRKWSRPLRTSVTMCSPHSVWMNVYFKRLAKRWQHRPLVLELLLPRKWQVARHFVREETTDEEAEAFVRLVHRTHRRSSILRPEANCAIARAMLRLLR</sequence>
<evidence type="ECO:0000313" key="1">
    <source>
        <dbReference type="EnsemblProtists" id="HpaP809244"/>
    </source>
</evidence>
<dbReference type="InParanoid" id="M4BS53"/>
<organism evidence="1 2">
    <name type="scientific">Hyaloperonospora arabidopsidis (strain Emoy2)</name>
    <name type="common">Downy mildew agent</name>
    <name type="synonym">Peronospora arabidopsidis</name>
    <dbReference type="NCBI Taxonomy" id="559515"/>
    <lineage>
        <taxon>Eukaryota</taxon>
        <taxon>Sar</taxon>
        <taxon>Stramenopiles</taxon>
        <taxon>Oomycota</taxon>
        <taxon>Peronosporomycetes</taxon>
        <taxon>Peronosporales</taxon>
        <taxon>Peronosporaceae</taxon>
        <taxon>Hyaloperonospora</taxon>
    </lineage>
</organism>
<reference evidence="1" key="2">
    <citation type="submission" date="2015-06" db="UniProtKB">
        <authorList>
            <consortium name="EnsemblProtists"/>
        </authorList>
    </citation>
    <scope>IDENTIFICATION</scope>
    <source>
        <strain evidence="1">Emoy2</strain>
    </source>
</reference>
<accession>M4BS53</accession>
<evidence type="ECO:0000313" key="2">
    <source>
        <dbReference type="Proteomes" id="UP000011713"/>
    </source>
</evidence>
<dbReference type="VEuPathDB" id="FungiDB:HpaG809244"/>
<dbReference type="AlphaFoldDB" id="M4BS53"/>
<dbReference type="Proteomes" id="UP000011713">
    <property type="component" value="Unassembled WGS sequence"/>
</dbReference>